<dbReference type="Gene3D" id="3.40.190.10">
    <property type="entry name" value="Periplasmic binding protein-like II"/>
    <property type="match status" value="2"/>
</dbReference>
<accession>A0ABY2XI97</accession>
<organism evidence="6 7">
    <name type="scientific">Alloalcanivorax gelatiniphagus</name>
    <dbReference type="NCBI Taxonomy" id="1194167"/>
    <lineage>
        <taxon>Bacteria</taxon>
        <taxon>Pseudomonadati</taxon>
        <taxon>Pseudomonadota</taxon>
        <taxon>Gammaproteobacteria</taxon>
        <taxon>Oceanospirillales</taxon>
        <taxon>Alcanivoracaceae</taxon>
        <taxon>Alloalcanivorax</taxon>
    </lineage>
</organism>
<evidence type="ECO:0000313" key="6">
    <source>
        <dbReference type="EMBL" id="TMW11487.1"/>
    </source>
</evidence>
<keyword evidence="3" id="KW-0238">DNA-binding</keyword>
<dbReference type="Pfam" id="PF00126">
    <property type="entry name" value="HTH_1"/>
    <property type="match status" value="1"/>
</dbReference>
<name>A0ABY2XI97_9GAMM</name>
<dbReference type="InterPro" id="IPR036390">
    <property type="entry name" value="WH_DNA-bd_sf"/>
</dbReference>
<dbReference type="PANTHER" id="PTHR30126">
    <property type="entry name" value="HTH-TYPE TRANSCRIPTIONAL REGULATOR"/>
    <property type="match status" value="1"/>
</dbReference>
<evidence type="ECO:0000313" key="7">
    <source>
        <dbReference type="Proteomes" id="UP000739180"/>
    </source>
</evidence>
<keyword evidence="7" id="KW-1185">Reference proteome</keyword>
<evidence type="ECO:0000256" key="2">
    <source>
        <dbReference type="ARBA" id="ARBA00023015"/>
    </source>
</evidence>
<evidence type="ECO:0000256" key="3">
    <source>
        <dbReference type="ARBA" id="ARBA00023125"/>
    </source>
</evidence>
<dbReference type="Pfam" id="PF03466">
    <property type="entry name" value="LysR_substrate"/>
    <property type="match status" value="1"/>
</dbReference>
<dbReference type="InterPro" id="IPR036388">
    <property type="entry name" value="WH-like_DNA-bd_sf"/>
</dbReference>
<dbReference type="SUPFAM" id="SSF53850">
    <property type="entry name" value="Periplasmic binding protein-like II"/>
    <property type="match status" value="1"/>
</dbReference>
<evidence type="ECO:0000256" key="1">
    <source>
        <dbReference type="ARBA" id="ARBA00009437"/>
    </source>
</evidence>
<proteinExistence type="inferred from homology"/>
<reference evidence="6 7" key="1">
    <citation type="submission" date="2019-05" db="EMBL/GenBank/DDBJ databases">
        <title>Genome of Alcanivorax gelatiniphagus, an oil degrading marine bacteria.</title>
        <authorList>
            <person name="Kwon K.K."/>
        </authorList>
    </citation>
    <scope>NUCLEOTIDE SEQUENCE [LARGE SCALE GENOMIC DNA]</scope>
    <source>
        <strain evidence="6 7">MEBiC 08158</strain>
    </source>
</reference>
<keyword evidence="4" id="KW-0804">Transcription</keyword>
<evidence type="ECO:0000259" key="5">
    <source>
        <dbReference type="PROSITE" id="PS50931"/>
    </source>
</evidence>
<protein>
    <submittedName>
        <fullName evidence="6">LysR family transcriptional regulator</fullName>
    </submittedName>
</protein>
<dbReference type="EMBL" id="VCQT01000044">
    <property type="protein sequence ID" value="TMW11487.1"/>
    <property type="molecule type" value="Genomic_DNA"/>
</dbReference>
<dbReference type="Gene3D" id="1.10.10.10">
    <property type="entry name" value="Winged helix-like DNA-binding domain superfamily/Winged helix DNA-binding domain"/>
    <property type="match status" value="1"/>
</dbReference>
<comment type="similarity">
    <text evidence="1">Belongs to the LysR transcriptional regulatory family.</text>
</comment>
<keyword evidence="2" id="KW-0805">Transcription regulation</keyword>
<dbReference type="SUPFAM" id="SSF46785">
    <property type="entry name" value="Winged helix' DNA-binding domain"/>
    <property type="match status" value="1"/>
</dbReference>
<dbReference type="CDD" id="cd08442">
    <property type="entry name" value="PBP2_YofA_SoxR_like"/>
    <property type="match status" value="1"/>
</dbReference>
<dbReference type="PROSITE" id="PS50931">
    <property type="entry name" value="HTH_LYSR"/>
    <property type="match status" value="1"/>
</dbReference>
<sequence>MLIRSLEIFRAVVDTGSFSAAAERLHTVQSNVTAHVKKLESELGAHLLERRSPVVVTPAGRQLLGYARRIVELHDDALARFRPGGEPLGELRLGSMETTAAVHLPGLLTALSRRWPQLSVHLRTGTSGELIEAVRAGQLDAAFVAAEDAGDELALRPVFRERLVLVSARPLPAMPARAELLRTPFLAFRQGCGYRRTIELLLAERRVPAPRIHEFGSLDAIVGCVSAGMGLAVLPASTVEQYRQRFELHTLPLPAALGDVTTVVATLSAASWSQGLEVFMESLPEPAPWDAAPARRAG</sequence>
<dbReference type="Proteomes" id="UP000739180">
    <property type="component" value="Unassembled WGS sequence"/>
</dbReference>
<dbReference type="PANTHER" id="PTHR30126:SF40">
    <property type="entry name" value="HTH-TYPE TRANSCRIPTIONAL REGULATOR GLTR"/>
    <property type="match status" value="1"/>
</dbReference>
<dbReference type="PRINTS" id="PR00039">
    <property type="entry name" value="HTHLYSR"/>
</dbReference>
<gene>
    <name evidence="6" type="ORF">FGS76_14595</name>
</gene>
<feature type="domain" description="HTH lysR-type" evidence="5">
    <location>
        <begin position="1"/>
        <end position="57"/>
    </location>
</feature>
<comment type="caution">
    <text evidence="6">The sequence shown here is derived from an EMBL/GenBank/DDBJ whole genome shotgun (WGS) entry which is preliminary data.</text>
</comment>
<evidence type="ECO:0000256" key="4">
    <source>
        <dbReference type="ARBA" id="ARBA00023163"/>
    </source>
</evidence>
<dbReference type="InterPro" id="IPR000847">
    <property type="entry name" value="LysR_HTH_N"/>
</dbReference>
<dbReference type="InterPro" id="IPR005119">
    <property type="entry name" value="LysR_subst-bd"/>
</dbReference>